<dbReference type="Proteomes" id="UP000036403">
    <property type="component" value="Unassembled WGS sequence"/>
</dbReference>
<keyword evidence="3" id="KW-0695">RNA-directed DNA polymerase</keyword>
<organism evidence="3 4">
    <name type="scientific">Lasius niger</name>
    <name type="common">Black garden ant</name>
    <dbReference type="NCBI Taxonomy" id="67767"/>
    <lineage>
        <taxon>Eukaryota</taxon>
        <taxon>Metazoa</taxon>
        <taxon>Ecdysozoa</taxon>
        <taxon>Arthropoda</taxon>
        <taxon>Hexapoda</taxon>
        <taxon>Insecta</taxon>
        <taxon>Pterygota</taxon>
        <taxon>Neoptera</taxon>
        <taxon>Endopterygota</taxon>
        <taxon>Hymenoptera</taxon>
        <taxon>Apocrita</taxon>
        <taxon>Aculeata</taxon>
        <taxon>Formicoidea</taxon>
        <taxon>Formicidae</taxon>
        <taxon>Formicinae</taxon>
        <taxon>Lasius</taxon>
        <taxon>Lasius</taxon>
    </lineage>
</organism>
<evidence type="ECO:0000313" key="4">
    <source>
        <dbReference type="Proteomes" id="UP000036403"/>
    </source>
</evidence>
<dbReference type="OrthoDB" id="7554095at2759"/>
<protein>
    <submittedName>
        <fullName evidence="3">Reverse transcriptase</fullName>
    </submittedName>
</protein>
<dbReference type="Pfam" id="PF00078">
    <property type="entry name" value="RVT_1"/>
    <property type="match status" value="1"/>
</dbReference>
<comment type="caution">
    <text evidence="3">The sequence shown here is derived from an EMBL/GenBank/DDBJ whole genome shotgun (WGS) entry which is preliminary data.</text>
</comment>
<dbReference type="InterPro" id="IPR036691">
    <property type="entry name" value="Endo/exonu/phosph_ase_sf"/>
</dbReference>
<dbReference type="GO" id="GO:0003964">
    <property type="term" value="F:RNA-directed DNA polymerase activity"/>
    <property type="evidence" value="ECO:0007669"/>
    <property type="project" value="UniProtKB-KW"/>
</dbReference>
<dbReference type="Gene3D" id="3.60.10.10">
    <property type="entry name" value="Endonuclease/exonuclease/phosphatase"/>
    <property type="match status" value="1"/>
</dbReference>
<keyword evidence="3" id="KW-0548">Nucleotidyltransferase</keyword>
<dbReference type="EMBL" id="LBMM01006940">
    <property type="protein sequence ID" value="KMQ90177.1"/>
    <property type="molecule type" value="Genomic_DNA"/>
</dbReference>
<dbReference type="PANTHER" id="PTHR19446">
    <property type="entry name" value="REVERSE TRANSCRIPTASES"/>
    <property type="match status" value="1"/>
</dbReference>
<dbReference type="AlphaFoldDB" id="A0A0J7KIV1"/>
<dbReference type="CDD" id="cd09077">
    <property type="entry name" value="R1-I-EN"/>
    <property type="match status" value="1"/>
</dbReference>
<dbReference type="SUPFAM" id="SSF56672">
    <property type="entry name" value="DNA/RNA polymerases"/>
    <property type="match status" value="1"/>
</dbReference>
<evidence type="ECO:0000259" key="1">
    <source>
        <dbReference type="Pfam" id="PF00078"/>
    </source>
</evidence>
<feature type="domain" description="Endonuclease/exonuclease/phosphatase" evidence="2">
    <location>
        <begin position="98"/>
        <end position="214"/>
    </location>
</feature>
<keyword evidence="4" id="KW-1185">Reference proteome</keyword>
<sequence length="632" mass="71548">MLQLNMRRSAVVTGEVRQLIVEKRLDVLLLQEPHVKKQGLSHTFVGLGIGMRVAAVRSQRPWAAVAVCNPKFQIMFVSQLSTTHCVCAEVQAPGFSFYVASCYFQYSDKIEEHLRHLEAVFHSLRGKRLIVAVDANARSSLWGSQETDDRGAKLEDLVRAYGIEVVNDVGQAPTFWTARGSSFIDVTLASPSISQFIGDWKVRCDWTTSDHNSVDIRLRVPRGRGGGGTANTRFDIRRADWERFSESLADLSRSRLEVLGLQSAEDVEEMANTLTIILNEACTASMPKKRHFRKSNPWWTRELTIIKKKVYRLKRALQKGRDEPSYQEKLLEYRSSLRKYNREVRKAKLVSWRNYVTSYGNSEPWGFVYKQQAEKLRVERVLSTLRRGKISTMSLEETASYLLEVHVPNDQISEDTPQQSALRENALTAPDTADAPLFLEAEVARVVKSFKNNNKAPGPDLVEVKVLKTAVKVIPGQITRLFNGCLQWGVFPKAWKTGSLRALLKGEDKDEQDPKSYRPICLLSVIGKLFEKLIKLRLMDTSLAPGGVSDRQFGFMPGRSTEDAVVELRRMVSASEKRHAVALLFDISGAFDNVWWPLGQPLVWLFRGFQTGSKRMPTGICSRPNMLELNVR</sequence>
<evidence type="ECO:0000313" key="3">
    <source>
        <dbReference type="EMBL" id="KMQ90177.1"/>
    </source>
</evidence>
<dbReference type="Pfam" id="PF14529">
    <property type="entry name" value="Exo_endo_phos_2"/>
    <property type="match status" value="1"/>
</dbReference>
<reference evidence="3 4" key="1">
    <citation type="submission" date="2015-04" db="EMBL/GenBank/DDBJ databases">
        <title>Lasius niger genome sequencing.</title>
        <authorList>
            <person name="Konorov E.A."/>
            <person name="Nikitin M.A."/>
            <person name="Kirill M.V."/>
            <person name="Chang P."/>
        </authorList>
    </citation>
    <scope>NUCLEOTIDE SEQUENCE [LARGE SCALE GENOMIC DNA]</scope>
    <source>
        <tissue evidence="3">Whole</tissue>
    </source>
</reference>
<keyword evidence="3" id="KW-0808">Transferase</keyword>
<name>A0A0J7KIV1_LASNI</name>
<gene>
    <name evidence="3" type="ORF">RF55_10090</name>
</gene>
<dbReference type="PaxDb" id="67767-A0A0J7KIV1"/>
<evidence type="ECO:0000259" key="2">
    <source>
        <dbReference type="Pfam" id="PF14529"/>
    </source>
</evidence>
<dbReference type="SUPFAM" id="SSF56219">
    <property type="entry name" value="DNase I-like"/>
    <property type="match status" value="1"/>
</dbReference>
<dbReference type="InterPro" id="IPR043502">
    <property type="entry name" value="DNA/RNA_pol_sf"/>
</dbReference>
<dbReference type="InterPro" id="IPR005135">
    <property type="entry name" value="Endo/exonuclease/phosphatase"/>
</dbReference>
<feature type="domain" description="Reverse transcriptase" evidence="1">
    <location>
        <begin position="511"/>
        <end position="597"/>
    </location>
</feature>
<proteinExistence type="predicted"/>
<dbReference type="STRING" id="67767.A0A0J7KIV1"/>
<dbReference type="InterPro" id="IPR000477">
    <property type="entry name" value="RT_dom"/>
</dbReference>
<accession>A0A0J7KIV1</accession>